<keyword evidence="5" id="KW-1185">Reference proteome</keyword>
<keyword evidence="2" id="KW-0732">Signal</keyword>
<feature type="signal peptide" evidence="2">
    <location>
        <begin position="1"/>
        <end position="42"/>
    </location>
</feature>
<reference evidence="5" key="1">
    <citation type="journal article" date="2014" name="Science">
        <title>Ancient hybridizations among the ancestral genomes of bread wheat.</title>
        <authorList>
            <consortium name="International Wheat Genome Sequencing Consortium,"/>
            <person name="Marcussen T."/>
            <person name="Sandve S.R."/>
            <person name="Heier L."/>
            <person name="Spannagl M."/>
            <person name="Pfeifer M."/>
            <person name="Jakobsen K.S."/>
            <person name="Wulff B.B."/>
            <person name="Steuernagel B."/>
            <person name="Mayer K.F."/>
            <person name="Olsen O.A."/>
        </authorList>
    </citation>
    <scope>NUCLEOTIDE SEQUENCE [LARGE SCALE GENOMIC DNA]</scope>
    <source>
        <strain evidence="5">cv. AL8/78</strain>
    </source>
</reference>
<dbReference type="SUPFAM" id="SSF47699">
    <property type="entry name" value="Bifunctional inhibitor/lipid-transfer protein/seed storage 2S albumin"/>
    <property type="match status" value="1"/>
</dbReference>
<feature type="chain" id="PRO_5019539495" description="Bifunctional inhibitor/plant lipid transfer protein/seed storage helical domain-containing protein" evidence="2">
    <location>
        <begin position="43"/>
        <end position="280"/>
    </location>
</feature>
<feature type="region of interest" description="Disordered" evidence="1">
    <location>
        <begin position="193"/>
        <end position="240"/>
    </location>
</feature>
<dbReference type="CDD" id="cd00010">
    <property type="entry name" value="AAI_LTSS"/>
    <property type="match status" value="1"/>
</dbReference>
<evidence type="ECO:0000259" key="3">
    <source>
        <dbReference type="Pfam" id="PF14368"/>
    </source>
</evidence>
<dbReference type="Gramene" id="AET7Gv20848700.1">
    <property type="protein sequence ID" value="AET7Gv20848700.1"/>
    <property type="gene ID" value="AET7Gv20848700"/>
</dbReference>
<evidence type="ECO:0000256" key="2">
    <source>
        <dbReference type="SAM" id="SignalP"/>
    </source>
</evidence>
<dbReference type="InterPro" id="IPR036312">
    <property type="entry name" value="Bifun_inhib/LTP/seed_sf"/>
</dbReference>
<reference evidence="4" key="3">
    <citation type="journal article" date="2017" name="Nature">
        <title>Genome sequence of the progenitor of the wheat D genome Aegilops tauschii.</title>
        <authorList>
            <person name="Luo M.C."/>
            <person name="Gu Y.Q."/>
            <person name="Puiu D."/>
            <person name="Wang H."/>
            <person name="Twardziok S.O."/>
            <person name="Deal K.R."/>
            <person name="Huo N."/>
            <person name="Zhu T."/>
            <person name="Wang L."/>
            <person name="Wang Y."/>
            <person name="McGuire P.E."/>
            <person name="Liu S."/>
            <person name="Long H."/>
            <person name="Ramasamy R.K."/>
            <person name="Rodriguez J.C."/>
            <person name="Van S.L."/>
            <person name="Yuan L."/>
            <person name="Wang Z."/>
            <person name="Xia Z."/>
            <person name="Xiao L."/>
            <person name="Anderson O.D."/>
            <person name="Ouyang S."/>
            <person name="Liang Y."/>
            <person name="Zimin A.V."/>
            <person name="Pertea G."/>
            <person name="Qi P."/>
            <person name="Bennetzen J.L."/>
            <person name="Dai X."/>
            <person name="Dawson M.W."/>
            <person name="Muller H.G."/>
            <person name="Kugler K."/>
            <person name="Rivarola-Duarte L."/>
            <person name="Spannagl M."/>
            <person name="Mayer K.F.X."/>
            <person name="Lu F.H."/>
            <person name="Bevan M.W."/>
            <person name="Leroy P."/>
            <person name="Li P."/>
            <person name="You F.M."/>
            <person name="Sun Q."/>
            <person name="Liu Z."/>
            <person name="Lyons E."/>
            <person name="Wicker T."/>
            <person name="Salzberg S.L."/>
            <person name="Devos K.M."/>
            <person name="Dvorak J."/>
        </authorList>
    </citation>
    <scope>NUCLEOTIDE SEQUENCE [LARGE SCALE GENOMIC DNA]</scope>
    <source>
        <strain evidence="4">cv. AL8/78</strain>
    </source>
</reference>
<dbReference type="InterPro" id="IPR016140">
    <property type="entry name" value="Bifunc_inhib/LTP/seed_store"/>
</dbReference>
<proteinExistence type="predicted"/>
<protein>
    <recommendedName>
        <fullName evidence="3">Bifunctional inhibitor/plant lipid transfer protein/seed storage helical domain-containing protein</fullName>
    </recommendedName>
</protein>
<accession>A0A453S8Q8</accession>
<evidence type="ECO:0000313" key="5">
    <source>
        <dbReference type="Proteomes" id="UP000015105"/>
    </source>
</evidence>
<reference evidence="5" key="2">
    <citation type="journal article" date="2017" name="Nat. Plants">
        <title>The Aegilops tauschii genome reveals multiple impacts of transposons.</title>
        <authorList>
            <person name="Zhao G."/>
            <person name="Zou C."/>
            <person name="Li K."/>
            <person name="Wang K."/>
            <person name="Li T."/>
            <person name="Gao L."/>
            <person name="Zhang X."/>
            <person name="Wang H."/>
            <person name="Yang Z."/>
            <person name="Liu X."/>
            <person name="Jiang W."/>
            <person name="Mao L."/>
            <person name="Kong X."/>
            <person name="Jiao Y."/>
            <person name="Jia J."/>
        </authorList>
    </citation>
    <scope>NUCLEOTIDE SEQUENCE [LARGE SCALE GENOMIC DNA]</scope>
    <source>
        <strain evidence="5">cv. AL8/78</strain>
    </source>
</reference>
<feature type="domain" description="Bifunctional inhibitor/plant lipid transfer protein/seed storage helical" evidence="3">
    <location>
        <begin position="35"/>
        <end position="100"/>
    </location>
</feature>
<sequence>MILVPPSRSQQRFQCRSSNAAAALHLLLLGVALAMASGTARAHAVHAPCCNLLQGVNLVPCLAMAASGGGAVNISAACCSSLNQALDAGRRCLCSLLLANGVLAGLVATLIPTLPMVLPLPGCYLYAPPLAACQGDHSHKSFLASARAWTLTPSSCFPFILLVSVTLLQTSYDAPPASASVAAGVGDAAGGAVDPPPPQADIAPPPKNGSVAGTKDGGRTDGSGGNGSREEQSVRRSEACRRPGVGEGRMYMLILWSWLYFCSTKLPVHGFIGLMIDRLI</sequence>
<dbReference type="EnsemblPlants" id="AET7Gv20848700.1">
    <property type="protein sequence ID" value="AET7Gv20848700.1"/>
    <property type="gene ID" value="AET7Gv20848700"/>
</dbReference>
<dbReference type="Pfam" id="PF14368">
    <property type="entry name" value="LTP_2"/>
    <property type="match status" value="1"/>
</dbReference>
<name>A0A453S8Q8_AEGTS</name>
<dbReference type="AlphaFoldDB" id="A0A453S8Q8"/>
<organism evidence="4 5">
    <name type="scientific">Aegilops tauschii subsp. strangulata</name>
    <name type="common">Goatgrass</name>
    <dbReference type="NCBI Taxonomy" id="200361"/>
    <lineage>
        <taxon>Eukaryota</taxon>
        <taxon>Viridiplantae</taxon>
        <taxon>Streptophyta</taxon>
        <taxon>Embryophyta</taxon>
        <taxon>Tracheophyta</taxon>
        <taxon>Spermatophyta</taxon>
        <taxon>Magnoliopsida</taxon>
        <taxon>Liliopsida</taxon>
        <taxon>Poales</taxon>
        <taxon>Poaceae</taxon>
        <taxon>BOP clade</taxon>
        <taxon>Pooideae</taxon>
        <taxon>Triticodae</taxon>
        <taxon>Triticeae</taxon>
        <taxon>Triticinae</taxon>
        <taxon>Aegilops</taxon>
    </lineage>
</organism>
<reference evidence="4" key="4">
    <citation type="submission" date="2019-03" db="UniProtKB">
        <authorList>
            <consortium name="EnsemblPlants"/>
        </authorList>
    </citation>
    <scope>IDENTIFICATION</scope>
</reference>
<evidence type="ECO:0000313" key="4">
    <source>
        <dbReference type="EnsemblPlants" id="AET7Gv20848700.1"/>
    </source>
</evidence>
<feature type="compositionally biased region" description="Basic and acidic residues" evidence="1">
    <location>
        <begin position="228"/>
        <end position="240"/>
    </location>
</feature>
<evidence type="ECO:0000256" key="1">
    <source>
        <dbReference type="SAM" id="MobiDB-lite"/>
    </source>
</evidence>
<dbReference type="Proteomes" id="UP000015105">
    <property type="component" value="Chromosome 7D"/>
</dbReference>
<feature type="compositionally biased region" description="Pro residues" evidence="1">
    <location>
        <begin position="194"/>
        <end position="207"/>
    </location>
</feature>
<reference evidence="4" key="5">
    <citation type="journal article" date="2021" name="G3 (Bethesda)">
        <title>Aegilops tauschii genome assembly Aet v5.0 features greater sequence contiguity and improved annotation.</title>
        <authorList>
            <person name="Wang L."/>
            <person name="Zhu T."/>
            <person name="Rodriguez J.C."/>
            <person name="Deal K.R."/>
            <person name="Dubcovsky J."/>
            <person name="McGuire P.E."/>
            <person name="Lux T."/>
            <person name="Spannagl M."/>
            <person name="Mayer K.F.X."/>
            <person name="Baldrich P."/>
            <person name="Meyers B.C."/>
            <person name="Huo N."/>
            <person name="Gu Y.Q."/>
            <person name="Zhou H."/>
            <person name="Devos K.M."/>
            <person name="Bennetzen J.L."/>
            <person name="Unver T."/>
            <person name="Budak H."/>
            <person name="Gulick P.J."/>
            <person name="Galiba G."/>
            <person name="Kalapos B."/>
            <person name="Nelson D.R."/>
            <person name="Li P."/>
            <person name="You F.M."/>
            <person name="Luo M.C."/>
            <person name="Dvorak J."/>
        </authorList>
    </citation>
    <scope>NUCLEOTIDE SEQUENCE [LARGE SCALE GENOMIC DNA]</scope>
    <source>
        <strain evidence="4">cv. AL8/78</strain>
    </source>
</reference>